<feature type="transmembrane region" description="Helical" evidence="1">
    <location>
        <begin position="35"/>
        <end position="53"/>
    </location>
</feature>
<dbReference type="Pfam" id="PF11998">
    <property type="entry name" value="DUF3493"/>
    <property type="match status" value="1"/>
</dbReference>
<comment type="caution">
    <text evidence="2">The sequence shown here is derived from an EMBL/GenBank/DDBJ whole genome shotgun (WGS) entry which is preliminary data.</text>
</comment>
<sequence length="89" mass="10125">MTNPNSSNPKNSLDPERLERLRAEAKAPFRGLRQFFYIAFAASALLGGFIFFFKLLAGEDFSTTFFNLMVQLSVFGLMVGLLWLERRPS</sequence>
<dbReference type="EMBL" id="PQWO01000017">
    <property type="protein sequence ID" value="PZD71488.1"/>
    <property type="molecule type" value="Genomic_DNA"/>
</dbReference>
<protein>
    <recommendedName>
        <fullName evidence="4">DUF3493 domain-containing protein</fullName>
    </recommendedName>
</protein>
<keyword evidence="1" id="KW-0812">Transmembrane</keyword>
<accession>A0A2W1JC79</accession>
<dbReference type="Proteomes" id="UP000248857">
    <property type="component" value="Unassembled WGS sequence"/>
</dbReference>
<keyword evidence="1" id="KW-1133">Transmembrane helix</keyword>
<dbReference type="RefSeq" id="WP_110988056.1">
    <property type="nucleotide sequence ID" value="NZ_CAWNWM010000017.1"/>
</dbReference>
<dbReference type="OrthoDB" id="425759at2"/>
<organism evidence="2 3">
    <name type="scientific">Acaryochloris thomasi RCC1774</name>
    <dbReference type="NCBI Taxonomy" id="1764569"/>
    <lineage>
        <taxon>Bacteria</taxon>
        <taxon>Bacillati</taxon>
        <taxon>Cyanobacteriota</taxon>
        <taxon>Cyanophyceae</taxon>
        <taxon>Acaryochloridales</taxon>
        <taxon>Acaryochloridaceae</taxon>
        <taxon>Acaryochloris</taxon>
        <taxon>Acaryochloris thomasi</taxon>
    </lineage>
</organism>
<gene>
    <name evidence="2" type="ORF">C1752_06365</name>
</gene>
<keyword evidence="1" id="KW-0472">Membrane</keyword>
<keyword evidence="3" id="KW-1185">Reference proteome</keyword>
<evidence type="ECO:0000256" key="1">
    <source>
        <dbReference type="SAM" id="Phobius"/>
    </source>
</evidence>
<evidence type="ECO:0000313" key="3">
    <source>
        <dbReference type="Proteomes" id="UP000248857"/>
    </source>
</evidence>
<evidence type="ECO:0008006" key="4">
    <source>
        <dbReference type="Google" id="ProtNLM"/>
    </source>
</evidence>
<dbReference type="InterPro" id="IPR021883">
    <property type="entry name" value="LPA1-like"/>
</dbReference>
<name>A0A2W1JC79_9CYAN</name>
<proteinExistence type="predicted"/>
<dbReference type="AlphaFoldDB" id="A0A2W1JC79"/>
<feature type="transmembrane region" description="Helical" evidence="1">
    <location>
        <begin position="65"/>
        <end position="84"/>
    </location>
</feature>
<reference evidence="2 3" key="1">
    <citation type="journal article" date="2018" name="Sci. Rep.">
        <title>A novel species of the marine cyanobacterium Acaryochloris with a unique pigment content and lifestyle.</title>
        <authorList>
            <person name="Partensky F."/>
            <person name="Six C."/>
            <person name="Ratin M."/>
            <person name="Garczarek L."/>
            <person name="Vaulot D."/>
            <person name="Probert I."/>
            <person name="Calteau A."/>
            <person name="Gourvil P."/>
            <person name="Marie D."/>
            <person name="Grebert T."/>
            <person name="Bouchier C."/>
            <person name="Le Panse S."/>
            <person name="Gachenot M."/>
            <person name="Rodriguez F."/>
            <person name="Garrido J.L."/>
        </authorList>
    </citation>
    <scope>NUCLEOTIDE SEQUENCE [LARGE SCALE GENOMIC DNA]</scope>
    <source>
        <strain evidence="2 3">RCC1774</strain>
    </source>
</reference>
<evidence type="ECO:0000313" key="2">
    <source>
        <dbReference type="EMBL" id="PZD71488.1"/>
    </source>
</evidence>